<protein>
    <submittedName>
        <fullName evidence="1">Uncharacterized protein</fullName>
    </submittedName>
</protein>
<reference evidence="1" key="1">
    <citation type="submission" date="2020-05" db="UniProtKB">
        <authorList>
            <consortium name="EnsemblMetazoa"/>
        </authorList>
    </citation>
    <scope>IDENTIFICATION</scope>
    <source>
        <strain evidence="1">TTRI</strain>
    </source>
</reference>
<accession>A0A1A9UDT6</accession>
<dbReference type="EnsemblMetazoa" id="GAUT001174-RA">
    <property type="protein sequence ID" value="GAUT001174-PA"/>
    <property type="gene ID" value="GAUT001174"/>
</dbReference>
<evidence type="ECO:0000313" key="1">
    <source>
        <dbReference type="EnsemblMetazoa" id="GAUT001174-PA"/>
    </source>
</evidence>
<evidence type="ECO:0000313" key="2">
    <source>
        <dbReference type="Proteomes" id="UP000078200"/>
    </source>
</evidence>
<sequence>MGRKMYYNSWFGSAFILGPDLLNTKPTDISCTPKTTMSGQIIASKKHMYLSKVDSCMYILGKLNSKLHDVTVTLYGKNFRRNFKNSHLTAHVQANVKLFIEKNDSNNEKDISIRLSANIQNHDFLFVTLQFLRSESYNVDSVAISTAISRQVQDP</sequence>
<proteinExistence type="predicted"/>
<keyword evidence="2" id="KW-1185">Reference proteome</keyword>
<dbReference type="AlphaFoldDB" id="A0A1A9UDT6"/>
<name>A0A1A9UDT6_GLOAU</name>
<dbReference type="Proteomes" id="UP000078200">
    <property type="component" value="Unassembled WGS sequence"/>
</dbReference>
<organism evidence="1 2">
    <name type="scientific">Glossina austeni</name>
    <name type="common">Savannah tsetse fly</name>
    <dbReference type="NCBI Taxonomy" id="7395"/>
    <lineage>
        <taxon>Eukaryota</taxon>
        <taxon>Metazoa</taxon>
        <taxon>Ecdysozoa</taxon>
        <taxon>Arthropoda</taxon>
        <taxon>Hexapoda</taxon>
        <taxon>Insecta</taxon>
        <taxon>Pterygota</taxon>
        <taxon>Neoptera</taxon>
        <taxon>Endopterygota</taxon>
        <taxon>Diptera</taxon>
        <taxon>Brachycera</taxon>
        <taxon>Muscomorpha</taxon>
        <taxon>Hippoboscoidea</taxon>
        <taxon>Glossinidae</taxon>
        <taxon>Glossina</taxon>
    </lineage>
</organism>
<dbReference type="VEuPathDB" id="VectorBase:GAUT001174"/>